<name>J9BDW3_WUCBA</name>
<dbReference type="Proteomes" id="UP000004810">
    <property type="component" value="Unassembled WGS sequence"/>
</dbReference>
<reference evidence="2" key="1">
    <citation type="submission" date="2012-08" db="EMBL/GenBank/DDBJ databases">
        <title>The Genome Sequence of Wuchereria bancrofti.</title>
        <authorList>
            <person name="Nutman T.B."/>
            <person name="Fink D.L."/>
            <person name="Russ C."/>
            <person name="Young S."/>
            <person name="Zeng Q."/>
            <person name="Koehrsen M."/>
            <person name="Alvarado L."/>
            <person name="Berlin A."/>
            <person name="Chapman S.B."/>
            <person name="Chen Z."/>
            <person name="Freedman E."/>
            <person name="Gellesch M."/>
            <person name="Goldberg J."/>
            <person name="Griggs A."/>
            <person name="Gujja S."/>
            <person name="Heilman E.R."/>
            <person name="Heiman D."/>
            <person name="Hepburn T."/>
            <person name="Howarth C."/>
            <person name="Jen D."/>
            <person name="Larson L."/>
            <person name="Lewis B."/>
            <person name="Mehta T."/>
            <person name="Park D."/>
            <person name="Pearson M."/>
            <person name="Roberts A."/>
            <person name="Saif S."/>
            <person name="Shea T."/>
            <person name="Shenoy N."/>
            <person name="Sisk P."/>
            <person name="Stolte C."/>
            <person name="Sykes S."/>
            <person name="Walk T."/>
            <person name="White J."/>
            <person name="Yandava C."/>
            <person name="Haas B."/>
            <person name="Henn M.R."/>
            <person name="Nusbaum C."/>
            <person name="Birren B."/>
        </authorList>
    </citation>
    <scope>NUCLEOTIDE SEQUENCE [LARGE SCALE GENOMIC DNA]</scope>
    <source>
        <strain evidence="2">NA</strain>
    </source>
</reference>
<evidence type="ECO:0000313" key="1">
    <source>
        <dbReference type="EMBL" id="EJW85410.1"/>
    </source>
</evidence>
<proteinExistence type="predicted"/>
<dbReference type="EMBL" id="ADBV01001160">
    <property type="protein sequence ID" value="EJW85410.1"/>
    <property type="molecule type" value="Genomic_DNA"/>
</dbReference>
<feature type="non-terminal residue" evidence="1">
    <location>
        <position position="1"/>
    </location>
</feature>
<comment type="caution">
    <text evidence="1">The sequence shown here is derived from an EMBL/GenBank/DDBJ whole genome shotgun (WGS) entry which is preliminary data.</text>
</comment>
<sequence length="58" mass="6264">VDKRLTELRDGFASGILAMGDTGDAARDLHNIYSVPVQSPETNIGEKNQIIAKQNGHT</sequence>
<dbReference type="AlphaFoldDB" id="J9BDW3"/>
<gene>
    <name evidence="1" type="ORF">WUBG_03676</name>
</gene>
<evidence type="ECO:0000313" key="2">
    <source>
        <dbReference type="Proteomes" id="UP000004810"/>
    </source>
</evidence>
<protein>
    <submittedName>
        <fullName evidence="1">Uncharacterized protein</fullName>
    </submittedName>
</protein>
<accession>J9BDW3</accession>
<organism evidence="1 2">
    <name type="scientific">Wuchereria bancrofti</name>
    <dbReference type="NCBI Taxonomy" id="6293"/>
    <lineage>
        <taxon>Eukaryota</taxon>
        <taxon>Metazoa</taxon>
        <taxon>Ecdysozoa</taxon>
        <taxon>Nematoda</taxon>
        <taxon>Chromadorea</taxon>
        <taxon>Rhabditida</taxon>
        <taxon>Spirurina</taxon>
        <taxon>Spiruromorpha</taxon>
        <taxon>Filarioidea</taxon>
        <taxon>Onchocercidae</taxon>
        <taxon>Wuchereria</taxon>
    </lineage>
</organism>